<dbReference type="KEGG" id="mrr:Moror_13487"/>
<proteinExistence type="predicted"/>
<reference evidence="2 3" key="1">
    <citation type="journal article" date="2014" name="BMC Genomics">
        <title>Genome and secretome analysis of the hemibiotrophic fungal pathogen, Moniliophthora roreri, which causes frosty pod rot disease of cacao: mechanisms of the biotrophic and necrotrophic phases.</title>
        <authorList>
            <person name="Meinhardt L.W."/>
            <person name="Costa G.G.L."/>
            <person name="Thomazella D.P.T."/>
            <person name="Teixeira P.J.P.L."/>
            <person name="Carazzolle M.F."/>
            <person name="Schuster S.C."/>
            <person name="Carlson J.E."/>
            <person name="Guiltinan M.J."/>
            <person name="Mieczkowski P."/>
            <person name="Farmer A."/>
            <person name="Ramaraj T."/>
            <person name="Crozier J."/>
            <person name="Davis R.E."/>
            <person name="Shao J."/>
            <person name="Melnick R.L."/>
            <person name="Pereira G.A.G."/>
            <person name="Bailey B.A."/>
        </authorList>
    </citation>
    <scope>NUCLEOTIDE SEQUENCE [LARGE SCALE GENOMIC DNA]</scope>
    <source>
        <strain evidence="2 3">MCA 2997</strain>
    </source>
</reference>
<feature type="compositionally biased region" description="Basic and acidic residues" evidence="1">
    <location>
        <begin position="173"/>
        <end position="186"/>
    </location>
</feature>
<organism evidence="2 3">
    <name type="scientific">Moniliophthora roreri (strain MCA 2997)</name>
    <name type="common">Cocoa frosty pod rot fungus</name>
    <name type="synonym">Crinipellis roreri</name>
    <dbReference type="NCBI Taxonomy" id="1381753"/>
    <lineage>
        <taxon>Eukaryota</taxon>
        <taxon>Fungi</taxon>
        <taxon>Dikarya</taxon>
        <taxon>Basidiomycota</taxon>
        <taxon>Agaricomycotina</taxon>
        <taxon>Agaricomycetes</taxon>
        <taxon>Agaricomycetidae</taxon>
        <taxon>Agaricales</taxon>
        <taxon>Marasmiineae</taxon>
        <taxon>Marasmiaceae</taxon>
        <taxon>Moniliophthora</taxon>
    </lineage>
</organism>
<evidence type="ECO:0000313" key="2">
    <source>
        <dbReference type="EMBL" id="ESK83864.1"/>
    </source>
</evidence>
<sequence>MFRCTIAKKLFEKEDKKVQEEIEVKNNRQFAQVMEKHMSFDPTSTSNDSEAIVNLHCLNFPLVAQKMTETHIDSSPHPEPTAIVTAFPHIEAVASTAAQSVSPNANSTSTPAPAAPNIGTATSTPSTRAVVLAGILRQETFSKEYFAMEKQALAEQAVGQPRKISRQIGEGSHVPEDRGKRSSWRDVKIIQGVSEGETTEAQSHNPRRVSACIMNKPISTSISGTAPLSHSKLTSSAKLAFTRSTRHSSQVASGTVNATASLEEDVTMQDAHDTDNSSDTVIIAAVKITIKTTVKTAVETTVKTTYVTSSNITNNNAIAIHSTNTSTANPNWTTDHHPPWVVKAQECLDCCDSLMELAAWMLINHSWYNLEKTFKFKSERSDHLPTKFQPKAVSQGSVEALWTLCEHDFRQRYTLAAFTVYHPQTDGQTEQVNQELEEYLCLFVSHHQDDWDELLPLAEFSYNNHIHSSTQQTPFMLDTGCNP</sequence>
<dbReference type="InterPro" id="IPR052160">
    <property type="entry name" value="Gypsy_RT_Integrase-like"/>
</dbReference>
<dbReference type="InterPro" id="IPR012337">
    <property type="entry name" value="RNaseH-like_sf"/>
</dbReference>
<dbReference type="AlphaFoldDB" id="V2XWS6"/>
<dbReference type="OrthoDB" id="2273864at2759"/>
<evidence type="ECO:0000313" key="3">
    <source>
        <dbReference type="Proteomes" id="UP000017559"/>
    </source>
</evidence>
<gene>
    <name evidence="2" type="ORF">Moror_13487</name>
</gene>
<evidence type="ECO:0000256" key="1">
    <source>
        <dbReference type="SAM" id="MobiDB-lite"/>
    </source>
</evidence>
<comment type="caution">
    <text evidence="2">The sequence shown here is derived from an EMBL/GenBank/DDBJ whole genome shotgun (WGS) entry which is preliminary data.</text>
</comment>
<dbReference type="HOGENOM" id="CLU_565094_0_0_1"/>
<dbReference type="Gene3D" id="3.30.420.10">
    <property type="entry name" value="Ribonuclease H-like superfamily/Ribonuclease H"/>
    <property type="match status" value="1"/>
</dbReference>
<feature type="region of interest" description="Disordered" evidence="1">
    <location>
        <begin position="101"/>
        <end position="122"/>
    </location>
</feature>
<dbReference type="Proteomes" id="UP000017559">
    <property type="component" value="Unassembled WGS sequence"/>
</dbReference>
<dbReference type="GO" id="GO:0003676">
    <property type="term" value="F:nucleic acid binding"/>
    <property type="evidence" value="ECO:0007669"/>
    <property type="project" value="InterPro"/>
</dbReference>
<accession>V2XWS6</accession>
<feature type="compositionally biased region" description="Low complexity" evidence="1">
    <location>
        <begin position="102"/>
        <end position="117"/>
    </location>
</feature>
<name>V2XWS6_MONRO</name>
<keyword evidence="3" id="KW-1185">Reference proteome</keyword>
<dbReference type="InterPro" id="IPR036397">
    <property type="entry name" value="RNaseH_sf"/>
</dbReference>
<protein>
    <recommendedName>
        <fullName evidence="4">Integrase catalytic domain-containing protein</fullName>
    </recommendedName>
</protein>
<dbReference type="EMBL" id="AWSO01001428">
    <property type="protein sequence ID" value="ESK83864.1"/>
    <property type="molecule type" value="Genomic_DNA"/>
</dbReference>
<dbReference type="PANTHER" id="PTHR47266">
    <property type="entry name" value="ENDONUCLEASE-RELATED"/>
    <property type="match status" value="1"/>
</dbReference>
<dbReference type="SUPFAM" id="SSF53098">
    <property type="entry name" value="Ribonuclease H-like"/>
    <property type="match status" value="1"/>
</dbReference>
<evidence type="ECO:0008006" key="4">
    <source>
        <dbReference type="Google" id="ProtNLM"/>
    </source>
</evidence>
<feature type="region of interest" description="Disordered" evidence="1">
    <location>
        <begin position="157"/>
        <end position="186"/>
    </location>
</feature>